<dbReference type="PANTHER" id="PTHR34047:SF8">
    <property type="entry name" value="PROTEIN YKFC"/>
    <property type="match status" value="1"/>
</dbReference>
<feature type="domain" description="Reverse transcriptase" evidence="1">
    <location>
        <begin position="1"/>
        <end position="192"/>
    </location>
</feature>
<gene>
    <name evidence="2" type="ORF">A2480_03490</name>
</gene>
<dbReference type="Proteomes" id="UP000176988">
    <property type="component" value="Unassembled WGS sequence"/>
</dbReference>
<name>A0A1F7WDN0_9BACT</name>
<dbReference type="SUPFAM" id="SSF56672">
    <property type="entry name" value="DNA/RNA polymerases"/>
    <property type="match status" value="1"/>
</dbReference>
<dbReference type="AlphaFoldDB" id="A0A1F7WDN0"/>
<dbReference type="STRING" id="1802424.A2480_03490"/>
<evidence type="ECO:0000259" key="1">
    <source>
        <dbReference type="PROSITE" id="PS50878"/>
    </source>
</evidence>
<dbReference type="PROSITE" id="PS50878">
    <property type="entry name" value="RT_POL"/>
    <property type="match status" value="1"/>
</dbReference>
<dbReference type="Pfam" id="PF00078">
    <property type="entry name" value="RVT_1"/>
    <property type="match status" value="1"/>
</dbReference>
<proteinExistence type="predicted"/>
<evidence type="ECO:0000313" key="2">
    <source>
        <dbReference type="EMBL" id="OGM00318.1"/>
    </source>
</evidence>
<dbReference type="EMBL" id="MGFG01000033">
    <property type="protein sequence ID" value="OGM00318.1"/>
    <property type="molecule type" value="Genomic_DNA"/>
</dbReference>
<comment type="caution">
    <text evidence="2">The sequence shown here is derived from an EMBL/GenBank/DDBJ whole genome shotgun (WGS) entry which is preliminary data.</text>
</comment>
<accession>A0A1F7WDN0</accession>
<protein>
    <recommendedName>
        <fullName evidence="1">Reverse transcriptase domain-containing protein</fullName>
    </recommendedName>
</protein>
<dbReference type="PANTHER" id="PTHR34047">
    <property type="entry name" value="NUCLEAR INTRON MATURASE 1, MITOCHONDRIAL-RELATED"/>
    <property type="match status" value="1"/>
</dbReference>
<dbReference type="InterPro" id="IPR043502">
    <property type="entry name" value="DNA/RNA_pol_sf"/>
</dbReference>
<dbReference type="CDD" id="cd01651">
    <property type="entry name" value="RT_G2_intron"/>
    <property type="match status" value="1"/>
</dbReference>
<dbReference type="InterPro" id="IPR051083">
    <property type="entry name" value="GrpII_Intron_Splice-Mob/Def"/>
</dbReference>
<dbReference type="InterPro" id="IPR000477">
    <property type="entry name" value="RT_dom"/>
</dbReference>
<reference evidence="2 3" key="1">
    <citation type="journal article" date="2016" name="Nat. Commun.">
        <title>Thousands of microbial genomes shed light on interconnected biogeochemical processes in an aquifer system.</title>
        <authorList>
            <person name="Anantharaman K."/>
            <person name="Brown C.T."/>
            <person name="Hug L.A."/>
            <person name="Sharon I."/>
            <person name="Castelle C.J."/>
            <person name="Probst A.J."/>
            <person name="Thomas B.C."/>
            <person name="Singh A."/>
            <person name="Wilkins M.J."/>
            <person name="Karaoz U."/>
            <person name="Brodie E.L."/>
            <person name="Williams K.H."/>
            <person name="Hubbard S.S."/>
            <person name="Banfield J.F."/>
        </authorList>
    </citation>
    <scope>NUCLEOTIDE SEQUENCE [LARGE SCALE GENOMIC DNA]</scope>
</reference>
<sequence>MHHALHRQLSPFFAKTFISDSNSCQDGKGTHRALRRFRKFIGAVSENNIRTVWVFKCDIRKFFANIDHAILLDIVAKYIPDQDILDLVSVIVRSFHSSNADIGLPLGNLTSQLLVNIYMNEFDQFVKHRLKAKYYLRYADDFAVLSTDKTCLEKILPVMQEFLGSKLKLAMHPDKISIQTVASGVDFLGWVHFPDHRVLRTTTKKRMFRNIQAKDEKEETVQSYLGLISHGNSWKLRQKILRKGKLLN</sequence>
<organism evidence="2 3">
    <name type="scientific">Candidatus Uhrbacteria bacterium RIFOXYC2_FULL_47_19</name>
    <dbReference type="NCBI Taxonomy" id="1802424"/>
    <lineage>
        <taxon>Bacteria</taxon>
        <taxon>Candidatus Uhriibacteriota</taxon>
    </lineage>
</organism>
<evidence type="ECO:0000313" key="3">
    <source>
        <dbReference type="Proteomes" id="UP000176988"/>
    </source>
</evidence>